<accession>A0A7W3IPB4</accession>
<dbReference type="InterPro" id="IPR025141">
    <property type="entry name" value="DUF4082"/>
</dbReference>
<feature type="domain" description="SbsA Ig-like" evidence="3">
    <location>
        <begin position="1311"/>
        <end position="1409"/>
    </location>
</feature>
<dbReference type="EMBL" id="JACGWT010000001">
    <property type="protein sequence ID" value="MBA8792710.1"/>
    <property type="molecule type" value="Genomic_DNA"/>
</dbReference>
<reference evidence="6 7" key="1">
    <citation type="submission" date="2020-07" db="EMBL/GenBank/DDBJ databases">
        <title>Sequencing the genomes of 1000 actinobacteria strains.</title>
        <authorList>
            <person name="Klenk H.-P."/>
        </authorList>
    </citation>
    <scope>NUCLEOTIDE SEQUENCE [LARGE SCALE GENOMIC DNA]</scope>
    <source>
        <strain evidence="6 7">DSM 100723</strain>
    </source>
</reference>
<feature type="domain" description="SbsA Ig-like" evidence="3">
    <location>
        <begin position="793"/>
        <end position="887"/>
    </location>
</feature>
<feature type="region of interest" description="Disordered" evidence="2">
    <location>
        <begin position="1317"/>
        <end position="1336"/>
    </location>
</feature>
<dbReference type="Gene3D" id="2.60.40.3710">
    <property type="match status" value="2"/>
</dbReference>
<protein>
    <submittedName>
        <fullName evidence="6">Methionine-rich copper-binding protein CopC</fullName>
    </submittedName>
</protein>
<evidence type="ECO:0000256" key="2">
    <source>
        <dbReference type="SAM" id="MobiDB-lite"/>
    </source>
</evidence>
<gene>
    <name evidence="6" type="ORF">FHX74_000304</name>
</gene>
<dbReference type="Pfam" id="PF13313">
    <property type="entry name" value="DUF4082"/>
    <property type="match status" value="4"/>
</dbReference>
<dbReference type="Gene3D" id="2.60.40.650">
    <property type="match status" value="1"/>
</dbReference>
<evidence type="ECO:0000259" key="4">
    <source>
        <dbReference type="Pfam" id="PF13313"/>
    </source>
</evidence>
<evidence type="ECO:0000313" key="6">
    <source>
        <dbReference type="EMBL" id="MBA8792710.1"/>
    </source>
</evidence>
<dbReference type="Proteomes" id="UP000523079">
    <property type="component" value="Unassembled WGS sequence"/>
</dbReference>
<evidence type="ECO:0000313" key="7">
    <source>
        <dbReference type="Proteomes" id="UP000523079"/>
    </source>
</evidence>
<organism evidence="6 7">
    <name type="scientific">Microlunatus kandeliicorticis</name>
    <dbReference type="NCBI Taxonomy" id="1759536"/>
    <lineage>
        <taxon>Bacteria</taxon>
        <taxon>Bacillati</taxon>
        <taxon>Actinomycetota</taxon>
        <taxon>Actinomycetes</taxon>
        <taxon>Propionibacteriales</taxon>
        <taxon>Propionibacteriaceae</taxon>
        <taxon>Microlunatus</taxon>
    </lineage>
</organism>
<dbReference type="Pfam" id="PF13205">
    <property type="entry name" value="Big_5"/>
    <property type="match status" value="3"/>
</dbReference>
<keyword evidence="7" id="KW-1185">Reference proteome</keyword>
<evidence type="ECO:0000259" key="3">
    <source>
        <dbReference type="Pfam" id="PF13205"/>
    </source>
</evidence>
<feature type="domain" description="N,N-dimethylformamidase beta subunit-like C-terminal" evidence="5">
    <location>
        <begin position="100"/>
        <end position="495"/>
    </location>
</feature>
<proteinExistence type="predicted"/>
<feature type="domain" description="DUF4082" evidence="4">
    <location>
        <begin position="1167"/>
        <end position="1302"/>
    </location>
</feature>
<dbReference type="InterPro" id="IPR046540">
    <property type="entry name" value="DMFA2_C"/>
</dbReference>
<sequence>MTHPSRPRIRAALRPNRTRLLGLLGSILLVAGLLVAVPAPKAAAACSGNAIACENQLPGTSPNVWDQGDDTTILGFATQMSVNAGGSVSFKVTSGGKPYTLDIYRLGYYQGNGARKITSLTTTVQTQPACASSTSTEIYDCGTWKVGATWSVPTTAVSGVYLAKVTLQNGDASHIPFVVRNDGNTSTVIMKTSDATWQAYNLYGGNDFYSGGANGRAYKLSYNRPFINRTGIEKRDYLFSNEYPMIRYLEQNGFDVSYVSDIDVSTDSSLLTKHKVFLSVGHDEYWSKSERANVTAARDAGVNLAFFSGNEVYWKTRLEPSQDGTNTANRTLVCYKDTWESSANAIVRIDTDPAGPTPTWRDPRYGDLGFPAENNLTGTMFMANSDDLPMTVQANEGKYRVWRNTGLDSMAGSSTTLANHLVGYESDEDVDNGYRPAGLIDMSTTTGSTPEYLQDYGKTVAPGTTTHHITLYRAASGALVFGAGTIQWAWGLDANHDGDDIQPADPRIRQATLNVLTDMGATATTLTADLTATTKSTDTTPPTVTVSSPTSGSTIAQGSLVTVSGTATDVGGRVAGVEVSVDGGASWHPAAGTTSWSYQDILTGNGANAIQVRATDDSANTSAPTSVSITSPCPCSIFGVITPTVVDGADGSAVTLGVKFTASQAGFISGIRFYKASTNTGTHTGTLYDGNGNVLATGTFSNETTSGWQTLAFANPVAITANTTYVAAYYAPKGHYSADSTFFSGRGHAAGILTAPGGSSVTNGVYANGSAFPQSSYAQTNYYVDVTYTQTNNTPTTVTAVTPSSGATSVQSSTSVTATFSKDVGSSGVTMAVQDAANNAVSGTTSYSSTSRTATFNPTQTLAAGTTYTATVSATGMAAPYQWTFTTASAANPNGSCPCSLFADSDQPSAGPDSDTVSVQLGMAFTVSQSGQITGGRFFKNVENGGTHTVSLWKGSTQLATGTATNETSSGWQSVTFSNPVAVSTGTTYVISYTAPQGRYDYTSGGLSSAITKGPLSSVSTGGRYSYGSGALTSTSSTNYYVDPVYVPSPNAAPTVVSTTPGDGATGVSVSGTVSATFSTPVQAGSAVITVKRKSDGTVISGTVSNESQGSVATFTPSSSFDPGTTYTATISGAKNLSGTAMSGSTSVSFTTAGAGACPCSLFASTTTPSLSDSGDTAAVTLGLKFSSSVNGTITGLRYYRDAANTGTHTGALWTSGGTKLAGLTFTDSGTGWQTASFSSPVSITAGTTYVASYYAPNGHYSADQSYFASPVVNTPITGIDSTYVYGTGFPTASYMDSNYYVDVVFSTSATAPPTVTAVTPTDGSTADPGVSPSATFDRAIDPTTLSMTVTAANGTLVSGTTTYASGSNTVTFAPAASLAQSTAYTVSVSATSASGVAMASPKTWTFTTTGPPPTGTPYSLFASTATPDVPAYGDNGPVLTGVRFSSSQAGSVTAIKFYAGSGNTGGQTVYLWDNSGNQLATGTASGSGVGWRTVTLGTPVAIKANTTYVVGYYGPTGHYSVTSGAFTNGYTAGPLSVPPNGATYRYPNGYPTATSNTNYWVDVVVVI</sequence>
<feature type="domain" description="DUF4082" evidence="4">
    <location>
        <begin position="907"/>
        <end position="1042"/>
    </location>
</feature>
<feature type="domain" description="DUF4082" evidence="4">
    <location>
        <begin position="642"/>
        <end position="784"/>
    </location>
</feature>
<feature type="domain" description="DUF4082" evidence="4">
    <location>
        <begin position="1426"/>
        <end position="1562"/>
    </location>
</feature>
<dbReference type="InterPro" id="IPR032812">
    <property type="entry name" value="SbsA_Ig"/>
</dbReference>
<feature type="domain" description="SbsA Ig-like" evidence="3">
    <location>
        <begin position="1051"/>
        <end position="1152"/>
    </location>
</feature>
<dbReference type="InterPro" id="IPR014755">
    <property type="entry name" value="Cu-Rt/internalin_Ig-like"/>
</dbReference>
<dbReference type="SUPFAM" id="SSF81296">
    <property type="entry name" value="E set domains"/>
    <property type="match status" value="1"/>
</dbReference>
<dbReference type="Gene3D" id="2.60.40.1220">
    <property type="match status" value="1"/>
</dbReference>
<dbReference type="Pfam" id="PF20254">
    <property type="entry name" value="DMFA2_C"/>
    <property type="match status" value="1"/>
</dbReference>
<dbReference type="InterPro" id="IPR014756">
    <property type="entry name" value="Ig_E-set"/>
</dbReference>
<dbReference type="RefSeq" id="WP_182558325.1">
    <property type="nucleotide sequence ID" value="NZ_JACGWT010000001.1"/>
</dbReference>
<evidence type="ECO:0000256" key="1">
    <source>
        <dbReference type="ARBA" id="ARBA00022729"/>
    </source>
</evidence>
<name>A0A7W3IPB4_9ACTN</name>
<comment type="caution">
    <text evidence="6">The sequence shown here is derived from an EMBL/GenBank/DDBJ whole genome shotgun (WGS) entry which is preliminary data.</text>
</comment>
<evidence type="ECO:0000259" key="5">
    <source>
        <dbReference type="Pfam" id="PF20254"/>
    </source>
</evidence>
<keyword evidence="1" id="KW-0732">Signal</keyword>
<dbReference type="Pfam" id="PF17957">
    <property type="entry name" value="Big_7"/>
    <property type="match status" value="1"/>
</dbReference>